<evidence type="ECO:0008006" key="3">
    <source>
        <dbReference type="Google" id="ProtNLM"/>
    </source>
</evidence>
<gene>
    <name evidence="1" type="ORF">D3Y59_01295</name>
</gene>
<evidence type="ECO:0000313" key="1">
    <source>
        <dbReference type="EMBL" id="AYA35800.1"/>
    </source>
</evidence>
<reference evidence="1 2" key="1">
    <citation type="submission" date="2018-09" db="EMBL/GenBank/DDBJ databases">
        <title>Hymenobacter medium sp. nov., isolated from R2A medium.</title>
        <authorList>
            <person name="Yingchao G."/>
        </authorList>
    </citation>
    <scope>NUCLEOTIDE SEQUENCE [LARGE SCALE GENOMIC DNA]</scope>
    <source>
        <strain evidence="2">sh-6</strain>
    </source>
</reference>
<dbReference type="AlphaFoldDB" id="A0A3B7QXH0"/>
<dbReference type="KEGG" id="hyh:D3Y59_01295"/>
<evidence type="ECO:0000313" key="2">
    <source>
        <dbReference type="Proteomes" id="UP000262802"/>
    </source>
</evidence>
<proteinExistence type="predicted"/>
<name>A0A3B7QXH0_9BACT</name>
<dbReference type="EMBL" id="CP032317">
    <property type="protein sequence ID" value="AYA35800.1"/>
    <property type="molecule type" value="Genomic_DNA"/>
</dbReference>
<dbReference type="Proteomes" id="UP000262802">
    <property type="component" value="Chromosome"/>
</dbReference>
<protein>
    <recommendedName>
        <fullName evidence="3">STAS/SEC14 domain-containing protein</fullName>
    </recommendedName>
</protein>
<accession>A0A3B7QXH0</accession>
<keyword evidence="2" id="KW-1185">Reference proteome</keyword>
<organism evidence="1 2">
    <name type="scientific">Hymenobacter oligotrophus</name>
    <dbReference type="NCBI Taxonomy" id="2319843"/>
    <lineage>
        <taxon>Bacteria</taxon>
        <taxon>Pseudomonadati</taxon>
        <taxon>Bacteroidota</taxon>
        <taxon>Cytophagia</taxon>
        <taxon>Cytophagales</taxon>
        <taxon>Hymenobacteraceae</taxon>
        <taxon>Hymenobacter</taxon>
    </lineage>
</organism>
<dbReference type="OrthoDB" id="979415at2"/>
<sequence length="138" mass="16096">MYMKILYSDDCVQVVLHDNGYRTALEVNWLNRCTGEELQRATVQAIMLARRHQVNAWIANDQGLGKLSLVDMHWAEQMLENMHRDLGLDRFALLMSDLPHNREKFSPYIQKYTKPHSPLELNLFEDIGTARAWALDPQ</sequence>